<dbReference type="InterPro" id="IPR032179">
    <property type="entry name" value="Cry22Aa_Ig-like"/>
</dbReference>
<dbReference type="InterPro" id="IPR013222">
    <property type="entry name" value="Glyco_hyd_98_carb-bd"/>
</dbReference>
<reference evidence="7" key="1">
    <citation type="journal article" date="2019" name="Int. J. Syst. Evol. Microbiol.">
        <title>The Global Catalogue of Microorganisms (GCM) 10K type strain sequencing project: providing services to taxonomists for standard genome sequencing and annotation.</title>
        <authorList>
            <consortium name="The Broad Institute Genomics Platform"/>
            <consortium name="The Broad Institute Genome Sequencing Center for Infectious Disease"/>
            <person name="Wu L."/>
            <person name="Ma J."/>
        </authorList>
    </citation>
    <scope>NUCLEOTIDE SEQUENCE [LARGE SCALE GENOMIC DNA]</scope>
    <source>
        <strain evidence="7">JCM 6486</strain>
    </source>
</reference>
<dbReference type="PROSITE" id="PS51723">
    <property type="entry name" value="PEPTIDASE_M60"/>
    <property type="match status" value="1"/>
</dbReference>
<protein>
    <recommendedName>
        <fullName evidence="8">DUF5011 domain-containing protein</fullName>
    </recommendedName>
</protein>
<feature type="coiled-coil region" evidence="2">
    <location>
        <begin position="2240"/>
        <end position="2271"/>
    </location>
</feature>
<dbReference type="Pfam" id="PF13402">
    <property type="entry name" value="Peptidase_M60"/>
    <property type="match status" value="1"/>
</dbReference>
<dbReference type="InterPro" id="IPR000421">
    <property type="entry name" value="FA58C"/>
</dbReference>
<feature type="chain" id="PRO_5046610569" description="DUF5011 domain-containing protein" evidence="3">
    <location>
        <begin position="27"/>
        <end position="2445"/>
    </location>
</feature>
<evidence type="ECO:0008006" key="8">
    <source>
        <dbReference type="Google" id="ProtNLM"/>
    </source>
</evidence>
<organism evidence="6 7">
    <name type="scientific">Paraclostridium tenue</name>
    <dbReference type="NCBI Taxonomy" id="1737"/>
    <lineage>
        <taxon>Bacteria</taxon>
        <taxon>Bacillati</taxon>
        <taxon>Bacillota</taxon>
        <taxon>Clostridia</taxon>
        <taxon>Peptostreptococcales</taxon>
        <taxon>Peptostreptococcaceae</taxon>
        <taxon>Paraclostridium</taxon>
    </lineage>
</organism>
<keyword evidence="7" id="KW-1185">Reference proteome</keyword>
<sequence length="2445" mass="275454">MKKKISSVLAVSLIATNISPVINVFADEVITDKAKLIKKSVANQVKISPFNLNNYSEFENYNEKYRVSKDKIKSISNNGGQYSSSSIDKAIDNNMSTHWETGKQNTESFKNEVVVEFKDIESIDRIAYATRQDGARGKGFPTRFEIYASISGEDEDFKLMATGSHSVTGNMLQFKFDTITAKKFKFVFKEANQGWASASEFWFYREDNIINKMDKLFTNESKKQISPDFNTIEKLDAFDREASTHPLYNNIKEDIDNARIILENKALEFTQSKVSKFKSFNDERLVKYDELFKIPMNKVTSITTNGGNYASNVIQRAMDGDVNTNWHSGKQNTSSHTNEVVMTLDELTTIDRIMYTSLNSRGFAQSFDIYASRTSNGDTFEKITSGEANITKDTLEIKFKPTKLRRIKFVFKKGYENWALASEFGLYKQDELKEKIDRLFVNEDTNEVNPEFATIAAIEGLMKEVKGHPFENEYIEKLEIAKELVDYGKVQAGTSNVSKFTPFYTEYIKAYDDVYRIKDISISNNGGQYAGSAIKYAVDEDVNTHWETGKPNSDSFKNEVILTLEEATLINRLTYKSRNSGKGFAKEFSVYVSPVSSGNNFQKISEGGYTVTSDILEIQFDKTKAKRVKFVFDNAHDNWASISDIRLYKEDNVSDKMKRLFTNGLMDTVSEEFNTIEKLNTLSNEVKVHPLRPIYDKEIQLAKDILNNNLQNIKTVVAEQHGDRNKHTSKNLKFGFGNNNQPTGVVARAGEEVTVYVDADPNKPLPQLMFSQQEGSFANWGRTVSLHPGKNVITVPKVNQNDGWYKHDVTPGGPVYIVNPYTEEEQGKAPVIRFASGCDSFPLLDKNTNETQLIEFIKDYKNRLDEDAKENPNVLDRKMIDTFEFVSDHMVFTGTVTGAYDAYVTNGKKPLDTIKMWNDHMDMLFKYQGLDGKNEKNDIKYTRENIRLAQPFGYMYAAGGHIGVQGDVMSSMLTSVGSWGVDHEIGHKMDIGVRTIGEVTNNMLPQQSSYYYNSPNKRIPFESHTYKNIIGTDNNDYYEGEYFEKLAVFWQLEMIYPGYWAKLNTQYRENNVVLDSSNEALDKLNQLAKYSSIALELDLSEHFERHGFFVSDETKELISKYPKPDKKIWYSNYDYKDYKGEGFKGNIDLKVKNSSQGNNVKLIFEINKEAKNDLLGYEIFKGDKLIGFTSTNSFVDTNSNIGEAIDYTIVPYDKKLNTGNEVKINSLKPSINVQQKEINVKLREKFNPLSVVKAFSYNGEDISNKIKVNESVNVNEKGNYPVEYTVEDNGVTTKEVISVNVVSDYHYLSDSDWKSVQTQYGTPRRNTNIKGRVNGEIKDFDKGFGIHANGKITYDLSDKEYDNFEALLGVDMGITAQNNSSITFKVVGDGKTLATTKVLKHEDNMISINVPVKGIDELVIEVSDGGNGNTSDHTVIANPKLTTNNAKPTLNVEDKTYKLGDKLDLNEGVKATDAEDGDLTSSVEVVSNNFEEGKVGRFEVIYGVTDSDNNYVEKKWYITVYEDYIVAKSKYGSFENLDKYNEEFKIPVASVSNNAGNYGSSVVGKVIDENINTHWETNKPNSDSFKNEVIFDLGKNAEISKVAFAARRDASGKGFANKFEIYVSNEVQGNDFILAGIGEYNTRTTDVVEFDIAKTNARRVKFKFVEANQGWASLSEVSFYKEDVLANKIKNELFKDNSKTDISENYNTLEKVEALRNEVKNHPAYKLFEEDLLRAEKLIKDKVPVISFEDTTYVKLNSDFDLMSGVSASDQEDKNITSNIIVNDGGFNTGKAGEYTITYTVTDSDNNTVSKTRTIIVYSKEENISDLNWKSAVSGWKFVNKDSAVNTNNKIKLNVGGTIKEFDKGLGAATNAEIVYDLNGEYSNFTTYVGTDKNYNDNRTSIIFKIFADGKEVYTSDTIRKDSEADFVNISVKGVKELRLVADDSGNGGLGDFASWGSPKLYKTNSKPDLQIEKDIAVKLGESIDDVVGKYLATDAEDGDITSKVLVTGQDKVNFNKSGKYKITYSVTDLDGNKVDKVRNITVVDMNDFKYLTDYDWKVANQSYGSTKKDISASNNSLRLTKEDGGISTYERGIGAHANATITYDLTDKDYDFFSSYVGVDRAMYGTVGSVKFEVYVDGEKRFNSGVMNSRDPQKYVELSIAGAKELKLVVNDGSNGIGSDHATWGAAKLHFANNEKVSYEELESLVSKVNEYNKESYTEESFKVFEEVLNKANIMLKDKISSQEEINEMIKELNKAIENLEENVDLSEIVNIKDKYLKASIKKELNLSSDTITVGDMQKLTSLNVQGAESLNGLQYAKNLESLNIKYNEISDLSPLKDLKKLTDLRANPQIITAGSVAKKDNKVTIDYDVLNRKGEKLSPNLVTVRNNKTLEDTTLDLADCLDENGVISFDTTKFEGTVYSVYLGYEDTNDNYTSQVLFMFNNN</sequence>
<gene>
    <name evidence="6" type="ORF">GCM10008917_19290</name>
</gene>
<feature type="domain" description="Peptidase M60" evidence="5">
    <location>
        <begin position="738"/>
        <end position="1057"/>
    </location>
</feature>
<dbReference type="Gene3D" id="1.10.390.30">
    <property type="entry name" value="Peptidase M60, enhancin-like domain 3"/>
    <property type="match status" value="1"/>
</dbReference>
<dbReference type="CDD" id="cd00146">
    <property type="entry name" value="PKD"/>
    <property type="match status" value="1"/>
</dbReference>
<dbReference type="Gene3D" id="2.60.120.1060">
    <property type="entry name" value="NPCBM/NEW2 domain"/>
    <property type="match status" value="3"/>
</dbReference>
<dbReference type="EMBL" id="BAAACP010000011">
    <property type="protein sequence ID" value="GAA0864714.1"/>
    <property type="molecule type" value="Genomic_DNA"/>
</dbReference>
<keyword evidence="3" id="KW-0732">Signal</keyword>
<dbReference type="SMART" id="SM01276">
    <property type="entry name" value="M60-like"/>
    <property type="match status" value="1"/>
</dbReference>
<evidence type="ECO:0000256" key="2">
    <source>
        <dbReference type="SAM" id="Coils"/>
    </source>
</evidence>
<feature type="domain" description="F5/8 type C" evidence="4">
    <location>
        <begin position="55"/>
        <end position="206"/>
    </location>
</feature>
<dbReference type="Pfam" id="PF16403">
    <property type="entry name" value="Bact_surface_Ig-like"/>
    <property type="match status" value="3"/>
</dbReference>
<accession>A0ABP3XGG9</accession>
<dbReference type="InterPro" id="IPR032675">
    <property type="entry name" value="LRR_dom_sf"/>
</dbReference>
<feature type="domain" description="F5/8 type C" evidence="4">
    <location>
        <begin position="1526"/>
        <end position="1682"/>
    </location>
</feature>
<dbReference type="InterPro" id="IPR042279">
    <property type="entry name" value="Pep_M60_3"/>
</dbReference>
<dbReference type="Gene3D" id="2.60.40.10">
    <property type="entry name" value="Immunoglobulins"/>
    <property type="match status" value="4"/>
</dbReference>
<keyword evidence="2" id="KW-0175">Coiled coil</keyword>
<dbReference type="SUPFAM" id="SSF49785">
    <property type="entry name" value="Galactose-binding domain-like"/>
    <property type="match status" value="7"/>
</dbReference>
<dbReference type="Gene3D" id="3.40.390.80">
    <property type="entry name" value="Peptidase M60, enhancin-like domain 2"/>
    <property type="match status" value="1"/>
</dbReference>
<evidence type="ECO:0000256" key="1">
    <source>
        <dbReference type="ARBA" id="ARBA00023295"/>
    </source>
</evidence>
<evidence type="ECO:0000256" key="3">
    <source>
        <dbReference type="SAM" id="SignalP"/>
    </source>
</evidence>
<proteinExistence type="predicted"/>
<evidence type="ECO:0000313" key="7">
    <source>
        <dbReference type="Proteomes" id="UP001400965"/>
    </source>
</evidence>
<dbReference type="RefSeq" id="WP_346045403.1">
    <property type="nucleotide sequence ID" value="NZ_BAAACP010000011.1"/>
</dbReference>
<evidence type="ECO:0000313" key="6">
    <source>
        <dbReference type="EMBL" id="GAA0864714.1"/>
    </source>
</evidence>
<dbReference type="Gene3D" id="2.60.120.1250">
    <property type="entry name" value="Peptidase M60, enhancin-like domain 1"/>
    <property type="match status" value="1"/>
</dbReference>
<dbReference type="Pfam" id="PF00754">
    <property type="entry name" value="F5_F8_type_C"/>
    <property type="match status" value="4"/>
</dbReference>
<dbReference type="InterPro" id="IPR031161">
    <property type="entry name" value="Peptidase_M60_dom"/>
</dbReference>
<dbReference type="InterPro" id="IPR001611">
    <property type="entry name" value="Leu-rich_rpt"/>
</dbReference>
<dbReference type="Gene3D" id="1.20.1270.90">
    <property type="entry name" value="AF1782-like"/>
    <property type="match status" value="1"/>
</dbReference>
<dbReference type="InterPro" id="IPR008979">
    <property type="entry name" value="Galactose-bd-like_sf"/>
</dbReference>
<dbReference type="PROSITE" id="PS51450">
    <property type="entry name" value="LRR"/>
    <property type="match status" value="1"/>
</dbReference>
<feature type="signal peptide" evidence="3">
    <location>
        <begin position="1"/>
        <end position="26"/>
    </location>
</feature>
<dbReference type="Proteomes" id="UP001400965">
    <property type="component" value="Unassembled WGS sequence"/>
</dbReference>
<evidence type="ECO:0000259" key="4">
    <source>
        <dbReference type="PROSITE" id="PS50022"/>
    </source>
</evidence>
<dbReference type="PROSITE" id="PS50022">
    <property type="entry name" value="FA58C_3"/>
    <property type="match status" value="2"/>
</dbReference>
<comment type="caution">
    <text evidence="6">The sequence shown here is derived from an EMBL/GenBank/DDBJ whole genome shotgun (WGS) entry which is preliminary data.</text>
</comment>
<dbReference type="InterPro" id="IPR038637">
    <property type="entry name" value="NPCBM_sf"/>
</dbReference>
<dbReference type="Pfam" id="PF08305">
    <property type="entry name" value="NPCBM"/>
    <property type="match status" value="3"/>
</dbReference>
<dbReference type="Gene3D" id="3.80.10.10">
    <property type="entry name" value="Ribonuclease Inhibitor"/>
    <property type="match status" value="1"/>
</dbReference>
<evidence type="ECO:0000259" key="5">
    <source>
        <dbReference type="PROSITE" id="PS51723"/>
    </source>
</evidence>
<name>A0ABP3XGG9_9FIRM</name>
<dbReference type="InterPro" id="IPR013783">
    <property type="entry name" value="Ig-like_fold"/>
</dbReference>
<keyword evidence="1" id="KW-0378">Hydrolase</keyword>
<keyword evidence="1" id="KW-0326">Glycosidase</keyword>
<dbReference type="Gene3D" id="2.60.120.260">
    <property type="entry name" value="Galactose-binding domain-like"/>
    <property type="match status" value="4"/>
</dbReference>
<dbReference type="SMART" id="SM00776">
    <property type="entry name" value="NPCBM"/>
    <property type="match status" value="3"/>
</dbReference>